<feature type="transmembrane region" description="Helical" evidence="1">
    <location>
        <begin position="45"/>
        <end position="68"/>
    </location>
</feature>
<dbReference type="Pfam" id="PF14019">
    <property type="entry name" value="DUF4235"/>
    <property type="match status" value="1"/>
</dbReference>
<keyword evidence="1" id="KW-1133">Transmembrane helix</keyword>
<gene>
    <name evidence="2" type="ORF">IV500_16120</name>
</gene>
<sequence length="86" mass="8984">MNILLKLIGTGVSIGAGFLANKTVDMVWAKSTGKKPPKDGTNLEYSLRSALTFALVSSAVAAIIQVIAGRGTQKAIARINKSPNEV</sequence>
<dbReference type="RefSeq" id="WP_196397831.1">
    <property type="nucleotide sequence ID" value="NZ_JADNYM010000022.1"/>
</dbReference>
<organism evidence="2 3">
    <name type="scientific">Arthrobacter terrae</name>
    <dbReference type="NCBI Taxonomy" id="2935737"/>
    <lineage>
        <taxon>Bacteria</taxon>
        <taxon>Bacillati</taxon>
        <taxon>Actinomycetota</taxon>
        <taxon>Actinomycetes</taxon>
        <taxon>Micrococcales</taxon>
        <taxon>Micrococcaceae</taxon>
        <taxon>Arthrobacter</taxon>
    </lineage>
</organism>
<proteinExistence type="predicted"/>
<keyword evidence="3" id="KW-1185">Reference proteome</keyword>
<protein>
    <submittedName>
        <fullName evidence="2">DUF4235 domain-containing protein</fullName>
    </submittedName>
</protein>
<keyword evidence="1" id="KW-0812">Transmembrane</keyword>
<name>A0A931CLR1_9MICC</name>
<reference evidence="2 3" key="1">
    <citation type="submission" date="2020-11" db="EMBL/GenBank/DDBJ databases">
        <title>Arthrobacter antarcticus sp. nov., isolated from Antarctic Soil.</title>
        <authorList>
            <person name="Li J."/>
        </authorList>
    </citation>
    <scope>NUCLEOTIDE SEQUENCE [LARGE SCALE GENOMIC DNA]</scope>
    <source>
        <strain evidence="2 3">Z1-20</strain>
    </source>
</reference>
<dbReference type="AlphaFoldDB" id="A0A931CLR1"/>
<evidence type="ECO:0000313" key="2">
    <source>
        <dbReference type="EMBL" id="MBG0740902.1"/>
    </source>
</evidence>
<comment type="caution">
    <text evidence="2">The sequence shown here is derived from an EMBL/GenBank/DDBJ whole genome shotgun (WGS) entry which is preliminary data.</text>
</comment>
<evidence type="ECO:0000313" key="3">
    <source>
        <dbReference type="Proteomes" id="UP000655366"/>
    </source>
</evidence>
<keyword evidence="1" id="KW-0472">Membrane</keyword>
<accession>A0A931CLR1</accession>
<dbReference type="InterPro" id="IPR025329">
    <property type="entry name" value="DUF4235"/>
</dbReference>
<dbReference type="EMBL" id="JADNYM010000022">
    <property type="protein sequence ID" value="MBG0740902.1"/>
    <property type="molecule type" value="Genomic_DNA"/>
</dbReference>
<dbReference type="Proteomes" id="UP000655366">
    <property type="component" value="Unassembled WGS sequence"/>
</dbReference>
<evidence type="ECO:0000256" key="1">
    <source>
        <dbReference type="SAM" id="Phobius"/>
    </source>
</evidence>